<reference evidence="7 8" key="1">
    <citation type="submission" date="2013-11" db="EMBL/GenBank/DDBJ databases">
        <title>Genome sequencing of Stegodyphus mimosarum.</title>
        <authorList>
            <person name="Bechsgaard J."/>
        </authorList>
    </citation>
    <scope>NUCLEOTIDE SEQUENCE [LARGE SCALE GENOMIC DNA]</scope>
</reference>
<accession>A0A087UZ68</accession>
<dbReference type="SUPFAM" id="SSF54001">
    <property type="entry name" value="Cysteine proteinases"/>
    <property type="match status" value="1"/>
</dbReference>
<protein>
    <submittedName>
        <fullName evidence="7">Sentrin-specific protease 1</fullName>
    </submittedName>
</protein>
<feature type="domain" description="Ubiquitin-like protease family profile" evidence="6">
    <location>
        <begin position="509"/>
        <end position="671"/>
    </location>
</feature>
<dbReference type="PANTHER" id="PTHR12606">
    <property type="entry name" value="SENTRIN/SUMO-SPECIFIC PROTEASE"/>
    <property type="match status" value="1"/>
</dbReference>
<dbReference type="STRING" id="407821.A0A087UZ68"/>
<evidence type="ECO:0000256" key="5">
    <source>
        <dbReference type="SAM" id="MobiDB-lite"/>
    </source>
</evidence>
<dbReference type="PANTHER" id="PTHR12606:SF141">
    <property type="entry name" value="GH15225P-RELATED"/>
    <property type="match status" value="1"/>
</dbReference>
<dbReference type="GO" id="GO:0080090">
    <property type="term" value="P:regulation of primary metabolic process"/>
    <property type="evidence" value="ECO:0007669"/>
    <property type="project" value="UniProtKB-ARBA"/>
</dbReference>
<feature type="region of interest" description="Disordered" evidence="5">
    <location>
        <begin position="359"/>
        <end position="382"/>
    </location>
</feature>
<dbReference type="Gene3D" id="3.40.395.10">
    <property type="entry name" value="Adenoviral Proteinase, Chain A"/>
    <property type="match status" value="1"/>
</dbReference>
<gene>
    <name evidence="7" type="ORF">X975_12539</name>
</gene>
<dbReference type="Pfam" id="PF02902">
    <property type="entry name" value="Peptidase_C48"/>
    <property type="match status" value="1"/>
</dbReference>
<dbReference type="InterPro" id="IPR038765">
    <property type="entry name" value="Papain-like_cys_pep_sf"/>
</dbReference>
<dbReference type="GO" id="GO:0006508">
    <property type="term" value="P:proteolysis"/>
    <property type="evidence" value="ECO:0007669"/>
    <property type="project" value="UniProtKB-KW"/>
</dbReference>
<feature type="non-terminal residue" evidence="7">
    <location>
        <position position="711"/>
    </location>
</feature>
<keyword evidence="8" id="KW-1185">Reference proteome</keyword>
<dbReference type="OMA" id="KHINSSF"/>
<evidence type="ECO:0000256" key="4">
    <source>
        <dbReference type="ARBA" id="ARBA00022807"/>
    </source>
</evidence>
<evidence type="ECO:0000256" key="2">
    <source>
        <dbReference type="ARBA" id="ARBA00022670"/>
    </source>
</evidence>
<evidence type="ECO:0000313" key="8">
    <source>
        <dbReference type="Proteomes" id="UP000054359"/>
    </source>
</evidence>
<dbReference type="GO" id="GO:0016929">
    <property type="term" value="F:deSUMOylase activity"/>
    <property type="evidence" value="ECO:0007669"/>
    <property type="project" value="TreeGrafter"/>
</dbReference>
<organism evidence="7 8">
    <name type="scientific">Stegodyphus mimosarum</name>
    <name type="common">African social velvet spider</name>
    <dbReference type="NCBI Taxonomy" id="407821"/>
    <lineage>
        <taxon>Eukaryota</taxon>
        <taxon>Metazoa</taxon>
        <taxon>Ecdysozoa</taxon>
        <taxon>Arthropoda</taxon>
        <taxon>Chelicerata</taxon>
        <taxon>Arachnida</taxon>
        <taxon>Araneae</taxon>
        <taxon>Araneomorphae</taxon>
        <taxon>Entelegynae</taxon>
        <taxon>Eresoidea</taxon>
        <taxon>Eresidae</taxon>
        <taxon>Stegodyphus</taxon>
    </lineage>
</organism>
<keyword evidence="3" id="KW-0378">Hydrolase</keyword>
<proteinExistence type="inferred from homology"/>
<evidence type="ECO:0000313" key="7">
    <source>
        <dbReference type="EMBL" id="KFM82657.1"/>
    </source>
</evidence>
<keyword evidence="4" id="KW-0788">Thiol protease</keyword>
<dbReference type="Proteomes" id="UP000054359">
    <property type="component" value="Unassembled WGS sequence"/>
</dbReference>
<dbReference type="GO" id="GO:0016926">
    <property type="term" value="P:protein desumoylation"/>
    <property type="evidence" value="ECO:0007669"/>
    <property type="project" value="TreeGrafter"/>
</dbReference>
<dbReference type="GO" id="GO:0060255">
    <property type="term" value="P:regulation of macromolecule metabolic process"/>
    <property type="evidence" value="ECO:0007669"/>
    <property type="project" value="UniProtKB-ARBA"/>
</dbReference>
<sequence length="711" mass="81414">MSSSNLNNFRKRKFDISTSDSLSSDEDISLPKIRKRNGDTNIPRSIASRLRCLFDWISDLSVKDYFISAIKMGAMIPETPVMIVDEEDEEDEVIILDDDDDDDDMECQILDERKKSSINQNNVTKRNVPNRRCSENARNYNPFGVSLCSLSSSSLSNFSHNACIRKTPTLRPRNSVHQKHINSSFYQLDSLSCSNLHPKSQESLPSSKRMAQISSPETDIEILFDANEKADTEASDVVIVSEIPTEKRRSYTVSPRQTPRNSRLCRNKIQAPEVKGTEEVQISVQKPARKSFTAHEVVRLQEKAQYQLLLDRYTKGPLYHSRAKPHSTTGVSDFGDESLKNDIAPESVDKFLQQYHRAVHSAKEETSSPTKQLSGKADNKAEGDDYDEIKILEVKLPEYKPVMKTKSDFFSSEWIAELKQTVSSETEERLKLVAERERQLEQYRKERAAKYAAEMQERDRLKLTTGVHPNIAIEEEVDFLEMTPEMEAVLEKALANATPNTKLCTVLGSSIFRKDIDTLSGLNWLNDQVINCYVAMIAERSKSGKYPPVYCFNSFFYSQLKRKGYSSVKRWTRKVDIFSYALNIVPLHLDVHWCLAVIDHRAKTISYYDSMTEIEPTCVDTLSDYLIEEMKDKKGKVLEKGVYSTRIVKDIPMQMNGSDCGMFTLKYAEYLARDAKLTFSQKHMQYFRRRMVYELLTNQLLSGLSQGSVHL</sequence>
<dbReference type="OrthoDB" id="6428410at2759"/>
<dbReference type="FunFam" id="3.40.395.10:FF:000001">
    <property type="entry name" value="Sentrin-specific protease 1"/>
    <property type="match status" value="1"/>
</dbReference>
<dbReference type="AlphaFoldDB" id="A0A087UZ68"/>
<keyword evidence="2 7" id="KW-0645">Protease</keyword>
<dbReference type="PROSITE" id="PS50600">
    <property type="entry name" value="ULP_PROTEASE"/>
    <property type="match status" value="1"/>
</dbReference>
<dbReference type="InterPro" id="IPR003653">
    <property type="entry name" value="Peptidase_C48_C"/>
</dbReference>
<evidence type="ECO:0000259" key="6">
    <source>
        <dbReference type="PROSITE" id="PS50600"/>
    </source>
</evidence>
<evidence type="ECO:0000256" key="3">
    <source>
        <dbReference type="ARBA" id="ARBA00022801"/>
    </source>
</evidence>
<dbReference type="GO" id="GO:0005634">
    <property type="term" value="C:nucleus"/>
    <property type="evidence" value="ECO:0007669"/>
    <property type="project" value="TreeGrafter"/>
</dbReference>
<dbReference type="EMBL" id="KK122408">
    <property type="protein sequence ID" value="KFM82657.1"/>
    <property type="molecule type" value="Genomic_DNA"/>
</dbReference>
<evidence type="ECO:0000256" key="1">
    <source>
        <dbReference type="ARBA" id="ARBA00005234"/>
    </source>
</evidence>
<comment type="similarity">
    <text evidence="1">Belongs to the peptidase C48 family.</text>
</comment>
<name>A0A087UZ68_STEMI</name>